<keyword evidence="4" id="KW-0501">Molybdenum cofactor biosynthesis</keyword>
<dbReference type="GO" id="GO:0006777">
    <property type="term" value="P:Mo-molybdopterin cofactor biosynthetic process"/>
    <property type="evidence" value="ECO:0007669"/>
    <property type="project" value="UniProtKB-KW"/>
</dbReference>
<dbReference type="NCBIfam" id="NF006870">
    <property type="entry name" value="PRK09364.1"/>
    <property type="match status" value="1"/>
</dbReference>
<dbReference type="AlphaFoldDB" id="A0A517QU22"/>
<reference evidence="8 9" key="1">
    <citation type="submission" date="2019-02" db="EMBL/GenBank/DDBJ databases">
        <title>Deep-cultivation of Planctomycetes and their phenomic and genomic characterization uncovers novel biology.</title>
        <authorList>
            <person name="Wiegand S."/>
            <person name="Jogler M."/>
            <person name="Boedeker C."/>
            <person name="Pinto D."/>
            <person name="Vollmers J."/>
            <person name="Rivas-Marin E."/>
            <person name="Kohn T."/>
            <person name="Peeters S.H."/>
            <person name="Heuer A."/>
            <person name="Rast P."/>
            <person name="Oberbeckmann S."/>
            <person name="Bunk B."/>
            <person name="Jeske O."/>
            <person name="Meyerdierks A."/>
            <person name="Storesund J.E."/>
            <person name="Kallscheuer N."/>
            <person name="Luecker S."/>
            <person name="Lage O.M."/>
            <person name="Pohl T."/>
            <person name="Merkel B.J."/>
            <person name="Hornburger P."/>
            <person name="Mueller R.-W."/>
            <person name="Bruemmer F."/>
            <person name="Labrenz M."/>
            <person name="Spormann A.M."/>
            <person name="Op den Camp H."/>
            <person name="Overmann J."/>
            <person name="Amann R."/>
            <person name="Jetten M.S.M."/>
            <person name="Mascher T."/>
            <person name="Medema M.H."/>
            <person name="Devos D.P."/>
            <person name="Kaster A.-K."/>
            <person name="Ovreas L."/>
            <person name="Rohde M."/>
            <person name="Galperin M.Y."/>
            <person name="Jogler C."/>
        </authorList>
    </citation>
    <scope>NUCLEOTIDE SEQUENCE [LARGE SCALE GENOMIC DNA]</scope>
    <source>
        <strain evidence="8 9">Mal48</strain>
    </source>
</reference>
<comment type="catalytic activity">
    <reaction evidence="1">
        <text>(8S)-3',8-cyclo-7,8-dihydroguanosine 5'-triphosphate = cyclic pyranopterin phosphate + diphosphate</text>
        <dbReference type="Rhea" id="RHEA:49580"/>
        <dbReference type="ChEBI" id="CHEBI:33019"/>
        <dbReference type="ChEBI" id="CHEBI:59648"/>
        <dbReference type="ChEBI" id="CHEBI:131766"/>
        <dbReference type="EC" id="4.6.1.17"/>
    </reaction>
</comment>
<keyword evidence="5" id="KW-0456">Lyase</keyword>
<dbReference type="InterPro" id="IPR050105">
    <property type="entry name" value="MoCo_biosynth_MoaA/MoaC"/>
</dbReference>
<evidence type="ECO:0000256" key="6">
    <source>
        <dbReference type="ARBA" id="ARBA00055087"/>
    </source>
</evidence>
<dbReference type="NCBIfam" id="TIGR00581">
    <property type="entry name" value="moaC"/>
    <property type="match status" value="1"/>
</dbReference>
<sequence>MVDVGGKPVTSRMARAEATVVMQPETLELIQNRKFAKGDVLEVARLAGIMATKRTDELIPLCHSLGLDAASLEFEPLDASRIRIEASVSVQGRTGVEMEAMTAVSIAALTIYDMCKSVDRSMEITNLRLIEKSGGKSGHFLRE</sequence>
<evidence type="ECO:0000313" key="8">
    <source>
        <dbReference type="EMBL" id="QDT35139.1"/>
    </source>
</evidence>
<gene>
    <name evidence="8" type="primary">moaC1</name>
    <name evidence="8" type="ORF">Mal48_44140</name>
</gene>
<evidence type="ECO:0000256" key="5">
    <source>
        <dbReference type="ARBA" id="ARBA00023239"/>
    </source>
</evidence>
<dbReference type="GO" id="GO:0061799">
    <property type="term" value="F:cyclic pyranopterin monophosphate synthase activity"/>
    <property type="evidence" value="ECO:0007669"/>
    <property type="project" value="UniProtKB-EC"/>
</dbReference>
<dbReference type="Proteomes" id="UP000315724">
    <property type="component" value="Chromosome"/>
</dbReference>
<proteinExistence type="predicted"/>
<evidence type="ECO:0000256" key="2">
    <source>
        <dbReference type="ARBA" id="ARBA00005046"/>
    </source>
</evidence>
<dbReference type="Gene3D" id="3.30.70.640">
    <property type="entry name" value="Molybdopterin cofactor biosynthesis C (MoaC) domain"/>
    <property type="match status" value="1"/>
</dbReference>
<dbReference type="UniPathway" id="UPA00344"/>
<organism evidence="8 9">
    <name type="scientific">Thalassoglobus polymorphus</name>
    <dbReference type="NCBI Taxonomy" id="2527994"/>
    <lineage>
        <taxon>Bacteria</taxon>
        <taxon>Pseudomonadati</taxon>
        <taxon>Planctomycetota</taxon>
        <taxon>Planctomycetia</taxon>
        <taxon>Planctomycetales</taxon>
        <taxon>Planctomycetaceae</taxon>
        <taxon>Thalassoglobus</taxon>
    </lineage>
</organism>
<dbReference type="KEGG" id="tpol:Mal48_44140"/>
<dbReference type="InterPro" id="IPR047594">
    <property type="entry name" value="MoaC_bact/euk"/>
</dbReference>
<dbReference type="InterPro" id="IPR023045">
    <property type="entry name" value="MoaC"/>
</dbReference>
<evidence type="ECO:0000256" key="3">
    <source>
        <dbReference type="ARBA" id="ARBA00012575"/>
    </source>
</evidence>
<comment type="function">
    <text evidence="6">Catalyzes the conversion of (8S)-3',8-cyclo-7,8-dihydroguanosine 5'-triphosphate to cyclic pyranopterin monophosphate (cPMP).</text>
</comment>
<dbReference type="EC" id="4.6.1.17" evidence="3"/>
<dbReference type="SUPFAM" id="SSF55040">
    <property type="entry name" value="Molybdenum cofactor biosynthesis protein C, MoaC"/>
    <property type="match status" value="1"/>
</dbReference>
<evidence type="ECO:0000313" key="9">
    <source>
        <dbReference type="Proteomes" id="UP000315724"/>
    </source>
</evidence>
<evidence type="ECO:0000256" key="4">
    <source>
        <dbReference type="ARBA" id="ARBA00023150"/>
    </source>
</evidence>
<keyword evidence="9" id="KW-1185">Reference proteome</keyword>
<evidence type="ECO:0000256" key="1">
    <source>
        <dbReference type="ARBA" id="ARBA00001637"/>
    </source>
</evidence>
<feature type="domain" description="Molybdopterin cofactor biosynthesis C (MoaC)" evidence="7">
    <location>
        <begin position="1"/>
        <end position="135"/>
    </location>
</feature>
<name>A0A517QU22_9PLAN</name>
<evidence type="ECO:0000259" key="7">
    <source>
        <dbReference type="Pfam" id="PF01967"/>
    </source>
</evidence>
<dbReference type="InterPro" id="IPR002820">
    <property type="entry name" value="Mopterin_CF_biosynth-C_dom"/>
</dbReference>
<dbReference type="InterPro" id="IPR036522">
    <property type="entry name" value="MoaC_sf"/>
</dbReference>
<accession>A0A517QU22</accession>
<dbReference type="Pfam" id="PF01967">
    <property type="entry name" value="MoaC"/>
    <property type="match status" value="1"/>
</dbReference>
<dbReference type="PANTHER" id="PTHR22960">
    <property type="entry name" value="MOLYBDOPTERIN COFACTOR SYNTHESIS PROTEIN A"/>
    <property type="match status" value="1"/>
</dbReference>
<dbReference type="EMBL" id="CP036267">
    <property type="protein sequence ID" value="QDT35139.1"/>
    <property type="molecule type" value="Genomic_DNA"/>
</dbReference>
<comment type="pathway">
    <text evidence="2">Cofactor biosynthesis; molybdopterin biosynthesis.</text>
</comment>
<protein>
    <recommendedName>
        <fullName evidence="3">cyclic pyranopterin monophosphate synthase</fullName>
        <ecNumber evidence="3">4.6.1.17</ecNumber>
    </recommendedName>
</protein>
<dbReference type="CDD" id="cd01420">
    <property type="entry name" value="MoaC_PE"/>
    <property type="match status" value="1"/>
</dbReference>